<sequence>MNRTQTASAAAARCARRGQAGAGSVALARGAGRARRLRVALTALAALSIALGGAAPGSSAAKQVSRSVQVGTTVQAYARLNAANPARLVIANKDTSIGYLAVPNANNPSGTTLAVQTNDRAGYTVRVQVAAASLSQFSSIEITGFGGKVVLPGTGGTINVPYTALNTTFTLTYRFVFAPKAKDGTFAWPLTFSVQPNP</sequence>
<dbReference type="RefSeq" id="WP_174904909.1">
    <property type="nucleotide sequence ID" value="NZ_CABVPL010000053.1"/>
</dbReference>
<name>A0A6P2PZ58_9BURK</name>
<organism evidence="1 2">
    <name type="scientific">Burkholderia latens</name>
    <dbReference type="NCBI Taxonomy" id="488446"/>
    <lineage>
        <taxon>Bacteria</taxon>
        <taxon>Pseudomonadati</taxon>
        <taxon>Pseudomonadota</taxon>
        <taxon>Betaproteobacteria</taxon>
        <taxon>Burkholderiales</taxon>
        <taxon>Burkholderiaceae</taxon>
        <taxon>Burkholderia</taxon>
        <taxon>Burkholderia cepacia complex</taxon>
    </lineage>
</organism>
<accession>A0A6P2PZ58</accession>
<proteinExistence type="predicted"/>
<dbReference type="Proteomes" id="UP000494222">
    <property type="component" value="Unassembled WGS sequence"/>
</dbReference>
<dbReference type="GeneID" id="99792591"/>
<evidence type="ECO:0000313" key="1">
    <source>
        <dbReference type="EMBL" id="VWC11185.1"/>
    </source>
</evidence>
<reference evidence="1 2" key="1">
    <citation type="submission" date="2019-09" db="EMBL/GenBank/DDBJ databases">
        <authorList>
            <person name="Depoorter E."/>
        </authorList>
    </citation>
    <scope>NUCLEOTIDE SEQUENCE [LARGE SCALE GENOMIC DNA]</scope>
    <source>
        <strain evidence="1">LMG 24064</strain>
    </source>
</reference>
<evidence type="ECO:0000313" key="2">
    <source>
        <dbReference type="Proteomes" id="UP000494222"/>
    </source>
</evidence>
<protein>
    <submittedName>
        <fullName evidence="1">Uncharacterized protein</fullName>
    </submittedName>
</protein>
<dbReference type="EMBL" id="CABVPL010000053">
    <property type="protein sequence ID" value="VWC11185.1"/>
    <property type="molecule type" value="Genomic_DNA"/>
</dbReference>
<dbReference type="AlphaFoldDB" id="A0A6P2PZ58"/>
<gene>
    <name evidence="1" type="ORF">BLA24064_05301</name>
</gene>